<keyword evidence="3" id="KW-0808">Transferase</keyword>
<protein>
    <submittedName>
        <fullName evidence="3">Acyltransferase</fullName>
    </submittedName>
</protein>
<dbReference type="InterPro" id="IPR050879">
    <property type="entry name" value="Acyltransferase_3"/>
</dbReference>
<dbReference type="Proteomes" id="UP000671908">
    <property type="component" value="Chromosome"/>
</dbReference>
<feature type="transmembrane region" description="Helical" evidence="1">
    <location>
        <begin position="132"/>
        <end position="154"/>
    </location>
</feature>
<dbReference type="EMBL" id="CP054142">
    <property type="protein sequence ID" value="QTQ14514.1"/>
    <property type="molecule type" value="Genomic_DNA"/>
</dbReference>
<accession>A0A975F5T7</accession>
<keyword evidence="1" id="KW-0812">Transmembrane</keyword>
<feature type="transmembrane region" description="Helical" evidence="1">
    <location>
        <begin position="201"/>
        <end position="218"/>
    </location>
</feature>
<evidence type="ECO:0000313" key="4">
    <source>
        <dbReference type="Proteomes" id="UP000671908"/>
    </source>
</evidence>
<feature type="domain" description="Acyltransferase 3" evidence="2">
    <location>
        <begin position="3"/>
        <end position="344"/>
    </location>
</feature>
<reference evidence="3 4" key="1">
    <citation type="journal article" date="2021" name="Microbiol. Resour. Announc.">
        <title>Complete Genome Sequences of Three Human Oral Treponema parvum Isolates.</title>
        <authorList>
            <person name="Zeng H."/>
            <person name="Watt R.M."/>
        </authorList>
    </citation>
    <scope>NUCLEOTIDE SEQUENCE [LARGE SCALE GENOMIC DNA]</scope>
    <source>
        <strain evidence="3 4">ATCC 700770</strain>
    </source>
</reference>
<gene>
    <name evidence="3" type="ORF">HRQ91_08630</name>
</gene>
<sequence length="355" mass="41156">MNIVIAHFEFLGECSGFGDFYKIFIHDATFAVDFFFMISGFGMMIGNLNKFPEISKCPLIIDVKFGINHIKKIYPVYLATILSGLCWNIAVIFYKNEAIVKKICYQVVKLIVNIPVLQSATGMMAFTSAFNGVAWFLSCLFCVYLVSPFLMFVLRKIGKLIFSNILYVMLNILIIVVLKFVFEKIENHYSIIDILSYASPYWRVFYVLIGMNLALIYVKLKENKFKYFSIFEIIISVIVVSFFFTRNSIFITMNSYLKNIIDCFLCALFVFIFSFDKGCVSKILKKEKMQLLGNISMYIFLIHYPIRVYLDSILEHLLGMNLIIAFCLIFMILISTFVISFLIYIKRDMQKNASI</sequence>
<dbReference type="GO" id="GO:0016747">
    <property type="term" value="F:acyltransferase activity, transferring groups other than amino-acyl groups"/>
    <property type="evidence" value="ECO:0007669"/>
    <property type="project" value="InterPro"/>
</dbReference>
<evidence type="ECO:0000313" key="3">
    <source>
        <dbReference type="EMBL" id="QTQ14514.1"/>
    </source>
</evidence>
<dbReference type="Pfam" id="PF01757">
    <property type="entry name" value="Acyl_transf_3"/>
    <property type="match status" value="1"/>
</dbReference>
<dbReference type="InterPro" id="IPR002656">
    <property type="entry name" value="Acyl_transf_3_dom"/>
</dbReference>
<dbReference type="AlphaFoldDB" id="A0A975F5T7"/>
<feature type="transmembrane region" description="Helical" evidence="1">
    <location>
        <begin position="256"/>
        <end position="275"/>
    </location>
</feature>
<feature type="transmembrane region" description="Helical" evidence="1">
    <location>
        <begin position="74"/>
        <end position="94"/>
    </location>
</feature>
<evidence type="ECO:0000259" key="2">
    <source>
        <dbReference type="Pfam" id="PF01757"/>
    </source>
</evidence>
<dbReference type="GO" id="GO:0000271">
    <property type="term" value="P:polysaccharide biosynthetic process"/>
    <property type="evidence" value="ECO:0007669"/>
    <property type="project" value="TreeGrafter"/>
</dbReference>
<keyword evidence="3" id="KW-0012">Acyltransferase</keyword>
<evidence type="ECO:0000256" key="1">
    <source>
        <dbReference type="SAM" id="Phobius"/>
    </source>
</evidence>
<feature type="transmembrane region" description="Helical" evidence="1">
    <location>
        <begin position="225"/>
        <end position="244"/>
    </location>
</feature>
<keyword evidence="4" id="KW-1185">Reference proteome</keyword>
<feature type="transmembrane region" description="Helical" evidence="1">
    <location>
        <begin position="161"/>
        <end position="181"/>
    </location>
</feature>
<proteinExistence type="predicted"/>
<dbReference type="KEGG" id="tpav:HRQ91_08630"/>
<keyword evidence="1" id="KW-1133">Transmembrane helix</keyword>
<dbReference type="GO" id="GO:0016020">
    <property type="term" value="C:membrane"/>
    <property type="evidence" value="ECO:0007669"/>
    <property type="project" value="TreeGrafter"/>
</dbReference>
<organism evidence="3 4">
    <name type="scientific">Treponema parvum</name>
    <dbReference type="NCBI Taxonomy" id="138851"/>
    <lineage>
        <taxon>Bacteria</taxon>
        <taxon>Pseudomonadati</taxon>
        <taxon>Spirochaetota</taxon>
        <taxon>Spirochaetia</taxon>
        <taxon>Spirochaetales</taxon>
        <taxon>Treponemataceae</taxon>
        <taxon>Treponema</taxon>
    </lineage>
</organism>
<feature type="transmembrane region" description="Helical" evidence="1">
    <location>
        <begin position="322"/>
        <end position="345"/>
    </location>
</feature>
<feature type="transmembrane region" description="Helical" evidence="1">
    <location>
        <begin position="291"/>
        <end position="310"/>
    </location>
</feature>
<keyword evidence="1" id="KW-0472">Membrane</keyword>
<name>A0A975F5T7_9SPIR</name>
<dbReference type="PANTHER" id="PTHR23028:SF53">
    <property type="entry name" value="ACYL_TRANSF_3 DOMAIN-CONTAINING PROTEIN"/>
    <property type="match status" value="1"/>
</dbReference>
<feature type="transmembrane region" description="Helical" evidence="1">
    <location>
        <begin position="106"/>
        <end position="126"/>
    </location>
</feature>
<dbReference type="PANTHER" id="PTHR23028">
    <property type="entry name" value="ACETYLTRANSFERASE"/>
    <property type="match status" value="1"/>
</dbReference>
<feature type="transmembrane region" description="Helical" evidence="1">
    <location>
        <begin position="28"/>
        <end position="46"/>
    </location>
</feature>